<evidence type="ECO:0000256" key="1">
    <source>
        <dbReference type="SAM" id="MobiDB-lite"/>
    </source>
</evidence>
<keyword evidence="3" id="KW-1185">Reference proteome</keyword>
<evidence type="ECO:0000313" key="3">
    <source>
        <dbReference type="Proteomes" id="UP001187343"/>
    </source>
</evidence>
<sequence length="335" mass="38288">MCDECLLESSNSRIRIRGFDGRRANRYCSEMSLKSRLDISEELVEQLLEMTDIQLPQCERSRRRNNALGSRLITAPAVSRQPSGICPAGGGADERLWPRVVQINPQLGFGYRRAPAEEWIRGTIDEVPAFKSFSTFMNILRHYVKWSRAADADLLDDKISCSALLAASFQQTVPSLQLSGRAVKEQISLKELGVVSNATPSLPLTVTEPVRKKQRGSSPRMPRPRHRERVRPSSSRALTSVPRLMRVTWFLSVEARMRRLMTACHWLLEGEEQLQRANRRRTEAVNHGIEHQRTDRRSNIPVLFRRWHLLSSTKKSAYDSSHLSLKSNSFLKMLL</sequence>
<protein>
    <submittedName>
        <fullName evidence="2">Uncharacterized protein</fullName>
    </submittedName>
</protein>
<accession>A0AA88T9Z8</accession>
<dbReference type="Proteomes" id="UP001187343">
    <property type="component" value="Unassembled WGS sequence"/>
</dbReference>
<name>A0AA88T9Z8_9TELE</name>
<organism evidence="2 3">
    <name type="scientific">Cirrhinus molitorella</name>
    <name type="common">mud carp</name>
    <dbReference type="NCBI Taxonomy" id="172907"/>
    <lineage>
        <taxon>Eukaryota</taxon>
        <taxon>Metazoa</taxon>
        <taxon>Chordata</taxon>
        <taxon>Craniata</taxon>
        <taxon>Vertebrata</taxon>
        <taxon>Euteleostomi</taxon>
        <taxon>Actinopterygii</taxon>
        <taxon>Neopterygii</taxon>
        <taxon>Teleostei</taxon>
        <taxon>Ostariophysi</taxon>
        <taxon>Cypriniformes</taxon>
        <taxon>Cyprinidae</taxon>
        <taxon>Labeoninae</taxon>
        <taxon>Labeonini</taxon>
        <taxon>Cirrhinus</taxon>
    </lineage>
</organism>
<comment type="caution">
    <text evidence="2">The sequence shown here is derived from an EMBL/GenBank/DDBJ whole genome shotgun (WGS) entry which is preliminary data.</text>
</comment>
<dbReference type="AlphaFoldDB" id="A0AA88T9Z8"/>
<proteinExistence type="predicted"/>
<evidence type="ECO:0000313" key="2">
    <source>
        <dbReference type="EMBL" id="KAK2867658.1"/>
    </source>
</evidence>
<dbReference type="EMBL" id="JAUYZG010000025">
    <property type="protein sequence ID" value="KAK2867658.1"/>
    <property type="molecule type" value="Genomic_DNA"/>
</dbReference>
<gene>
    <name evidence="2" type="ORF">Q8A67_025775</name>
</gene>
<feature type="region of interest" description="Disordered" evidence="1">
    <location>
        <begin position="203"/>
        <end position="235"/>
    </location>
</feature>
<reference evidence="2" key="1">
    <citation type="submission" date="2023-08" db="EMBL/GenBank/DDBJ databases">
        <title>Chromosome-level Genome Assembly of mud carp (Cirrhinus molitorella).</title>
        <authorList>
            <person name="Liu H."/>
        </authorList>
    </citation>
    <scope>NUCLEOTIDE SEQUENCE</scope>
    <source>
        <strain evidence="2">Prfri</strain>
        <tissue evidence="2">Muscle</tissue>
    </source>
</reference>